<dbReference type="AlphaFoldDB" id="A0A164USM7"/>
<dbReference type="Pfam" id="PF09103">
    <property type="entry name" value="BRCA-2_OB1"/>
    <property type="match status" value="1"/>
</dbReference>
<feature type="region of interest" description="Disordered" evidence="1">
    <location>
        <begin position="276"/>
        <end position="296"/>
    </location>
</feature>
<keyword evidence="4" id="KW-1185">Reference proteome</keyword>
<proteinExistence type="predicted"/>
<dbReference type="Gene3D" id="2.40.50.140">
    <property type="entry name" value="Nucleic acid-binding proteins"/>
    <property type="match status" value="3"/>
</dbReference>
<dbReference type="GO" id="GO:0006355">
    <property type="term" value="P:regulation of DNA-templated transcription"/>
    <property type="evidence" value="ECO:0007669"/>
    <property type="project" value="TreeGrafter"/>
</dbReference>
<evidence type="ECO:0000313" key="4">
    <source>
        <dbReference type="Proteomes" id="UP000076722"/>
    </source>
</evidence>
<evidence type="ECO:0000259" key="2">
    <source>
        <dbReference type="Pfam" id="PF09103"/>
    </source>
</evidence>
<feature type="region of interest" description="Disordered" evidence="1">
    <location>
        <begin position="163"/>
        <end position="184"/>
    </location>
</feature>
<protein>
    <recommendedName>
        <fullName evidence="2">BRCA2 OB1 domain-containing protein</fullName>
    </recommendedName>
</protein>
<dbReference type="STRING" id="1314777.A0A164USM7"/>
<dbReference type="InterPro" id="IPR036315">
    <property type="entry name" value="BRCA2_hlx_sf"/>
</dbReference>
<dbReference type="EMBL" id="KV419407">
    <property type="protein sequence ID" value="KZS93501.1"/>
    <property type="molecule type" value="Genomic_DNA"/>
</dbReference>
<dbReference type="PANTHER" id="PTHR11289">
    <property type="entry name" value="BREAST CANCER TYPE 2 SUSCEPTIBILITY PROTEIN BRCA2"/>
    <property type="match status" value="1"/>
</dbReference>
<feature type="compositionally biased region" description="Basic and acidic residues" evidence="1">
    <location>
        <begin position="709"/>
        <end position="718"/>
    </location>
</feature>
<reference evidence="3 4" key="1">
    <citation type="journal article" date="2016" name="Mol. Biol. Evol.">
        <title>Comparative Genomics of Early-Diverging Mushroom-Forming Fungi Provides Insights into the Origins of Lignocellulose Decay Capabilities.</title>
        <authorList>
            <person name="Nagy L.G."/>
            <person name="Riley R."/>
            <person name="Tritt A."/>
            <person name="Adam C."/>
            <person name="Daum C."/>
            <person name="Floudas D."/>
            <person name="Sun H."/>
            <person name="Yadav J.S."/>
            <person name="Pangilinan J."/>
            <person name="Larsson K.H."/>
            <person name="Matsuura K."/>
            <person name="Barry K."/>
            <person name="Labutti K."/>
            <person name="Kuo R."/>
            <person name="Ohm R.A."/>
            <person name="Bhattacharya S.S."/>
            <person name="Shirouzu T."/>
            <person name="Yoshinaga Y."/>
            <person name="Martin F.M."/>
            <person name="Grigoriev I.V."/>
            <person name="Hibbett D.S."/>
        </authorList>
    </citation>
    <scope>NUCLEOTIDE SEQUENCE [LARGE SCALE GENOMIC DNA]</scope>
    <source>
        <strain evidence="3 4">HHB9708</strain>
    </source>
</reference>
<feature type="region of interest" description="Disordered" evidence="1">
    <location>
        <begin position="694"/>
        <end position="718"/>
    </location>
</feature>
<dbReference type="InterPro" id="IPR012340">
    <property type="entry name" value="NA-bd_OB-fold"/>
</dbReference>
<feature type="compositionally biased region" description="Polar residues" evidence="1">
    <location>
        <begin position="1"/>
        <end position="12"/>
    </location>
</feature>
<gene>
    <name evidence="3" type="ORF">SISNIDRAFT_495596</name>
</gene>
<dbReference type="Proteomes" id="UP000076722">
    <property type="component" value="Unassembled WGS sequence"/>
</dbReference>
<organism evidence="3 4">
    <name type="scientific">Sistotremastrum niveocremeum HHB9708</name>
    <dbReference type="NCBI Taxonomy" id="1314777"/>
    <lineage>
        <taxon>Eukaryota</taxon>
        <taxon>Fungi</taxon>
        <taxon>Dikarya</taxon>
        <taxon>Basidiomycota</taxon>
        <taxon>Agaricomycotina</taxon>
        <taxon>Agaricomycetes</taxon>
        <taxon>Sistotremastrales</taxon>
        <taxon>Sistotremastraceae</taxon>
        <taxon>Sertulicium</taxon>
        <taxon>Sertulicium niveocremeum</taxon>
    </lineage>
</organism>
<sequence length="911" mass="101220">MHSSMNAPTSSPLRKKPRLHYSSAEPSAGRVQDGSSNRSSRANLSEEAKVRRAQMIQAALSGSSAVVPPESSQDARSRRKMAIERALRQDLPDSSAVIARHSPALQLRTSTSAQFERPSISASLRDASKGIVTSLFTSATSLKASLTEKTYPSIAGADLYAADDDDDEHQPFTSSPREALSQSVDVSFQSAKGKSWTRPSAAALQEAERKVSGWFEESVKETTPSQAEETIDLSQHLKKRLPLSAVENLDRLQGESPKAAESSAPYLDNTERRLSVEVDSSRVPHLPPTFTRSGIENHATQPDTRAIESEIVGRPKTDDKLSQRLGEMRTPVRARIQPMSATPNSGGVAFRTPRSNVSSHKFVSPLKKVAVAGGVQYPQPSRLSTSSVPPVIQQSKPRPKSHVSHVRTLQTCGLRPGQYSVAELDTFGINTNDLLGISPTNALSYQFTSTGPTGLVEVYDSGVALQKLHSTGYTRATKGWVDNGWGLILWKLAALALLEPYKEVTRSRRWCREEVQRQFEYRHRKELDGAFRPPLRLIAAQDATSAMPLILCISDMIWADERVADDGTLIERHPEFEISDGWYRLRASVDEPMARAARRGFLRIGMKIGCSGARFDNERKEPMEILDAYSSCRLILSGNSTHLVPWHSKLGFQRGPFISSLRSLTPDGGLVAVAVLTVVKAYPIGYIDVNQADTSQARPRAQAEEDQEDQKWRERRDAQGFKLHQRKERILDTLVMWADQVERSAGGKLVDCDGTLEPPELESLVEEAETSKALPSWAQNIEGKKAAIIAFWLRRHCATTRDNISRELEDELQEVCPPRQVRNFRAIRFKDARAGKKPANRDVVVTVWDFLRLATSDDGDVNSGFQPGDSYMVMNLIPIQQSSWMGHEQQGSEIYLSTRNNTRWLSIDHKR</sequence>
<dbReference type="GO" id="GO:0000724">
    <property type="term" value="P:double-strand break repair via homologous recombination"/>
    <property type="evidence" value="ECO:0007669"/>
    <property type="project" value="InterPro"/>
</dbReference>
<feature type="domain" description="BRCA2 OB1" evidence="2">
    <location>
        <begin position="533"/>
        <end position="654"/>
    </location>
</feature>
<dbReference type="InterPro" id="IPR015525">
    <property type="entry name" value="BRCA2"/>
</dbReference>
<feature type="compositionally biased region" description="Polar residues" evidence="1">
    <location>
        <begin position="60"/>
        <end position="72"/>
    </location>
</feature>
<dbReference type="SUPFAM" id="SSF50249">
    <property type="entry name" value="Nucleic acid-binding proteins"/>
    <property type="match status" value="2"/>
</dbReference>
<feature type="region of interest" description="Disordered" evidence="1">
    <location>
        <begin position="60"/>
        <end position="79"/>
    </location>
</feature>
<name>A0A164USM7_9AGAM</name>
<feature type="region of interest" description="Disordered" evidence="1">
    <location>
        <begin position="1"/>
        <end position="53"/>
    </location>
</feature>
<dbReference type="InterPro" id="IPR015187">
    <property type="entry name" value="BRCA2_OB_1"/>
</dbReference>
<feature type="compositionally biased region" description="Polar residues" evidence="1">
    <location>
        <begin position="380"/>
        <end position="396"/>
    </location>
</feature>
<feature type="region of interest" description="Disordered" evidence="1">
    <location>
        <begin position="380"/>
        <end position="402"/>
    </location>
</feature>
<feature type="compositionally biased region" description="Polar residues" evidence="1">
    <location>
        <begin position="33"/>
        <end position="43"/>
    </location>
</feature>
<dbReference type="OrthoDB" id="21095at2759"/>
<accession>A0A164USM7</accession>
<evidence type="ECO:0000313" key="3">
    <source>
        <dbReference type="EMBL" id="KZS93501.1"/>
    </source>
</evidence>
<evidence type="ECO:0000256" key="1">
    <source>
        <dbReference type="SAM" id="MobiDB-lite"/>
    </source>
</evidence>
<dbReference type="SUPFAM" id="SSF81872">
    <property type="entry name" value="BRCA2 helical domain"/>
    <property type="match status" value="1"/>
</dbReference>
<feature type="compositionally biased region" description="Polar residues" evidence="1">
    <location>
        <begin position="171"/>
        <end position="184"/>
    </location>
</feature>
<dbReference type="PANTHER" id="PTHR11289:SF0">
    <property type="entry name" value="BREAST CANCER TYPE 2 SUSCEPTIBILITY PROTEIN"/>
    <property type="match status" value="1"/>
</dbReference>